<comment type="caution">
    <text evidence="2">The sequence shown here is derived from an EMBL/GenBank/DDBJ whole genome shotgun (WGS) entry which is preliminary data.</text>
</comment>
<reference evidence="3" key="1">
    <citation type="journal article" date="2019" name="Int. J. Syst. Evol. Microbiol.">
        <title>The Global Catalogue of Microorganisms (GCM) 10K type strain sequencing project: providing services to taxonomists for standard genome sequencing and annotation.</title>
        <authorList>
            <consortium name="The Broad Institute Genomics Platform"/>
            <consortium name="The Broad Institute Genome Sequencing Center for Infectious Disease"/>
            <person name="Wu L."/>
            <person name="Ma J."/>
        </authorList>
    </citation>
    <scope>NUCLEOTIDE SEQUENCE [LARGE SCALE GENOMIC DNA]</scope>
    <source>
        <strain evidence="3">CCUG 43111</strain>
    </source>
</reference>
<dbReference type="RefSeq" id="WP_379752248.1">
    <property type="nucleotide sequence ID" value="NZ_JBHSMR010000008.1"/>
</dbReference>
<keyword evidence="3" id="KW-1185">Reference proteome</keyword>
<dbReference type="Gene3D" id="2.160.20.10">
    <property type="entry name" value="Single-stranded right-handed beta-helix, Pectin lyase-like"/>
    <property type="match status" value="1"/>
</dbReference>
<dbReference type="SUPFAM" id="SSF51126">
    <property type="entry name" value="Pectin lyase-like"/>
    <property type="match status" value="1"/>
</dbReference>
<evidence type="ECO:0000256" key="1">
    <source>
        <dbReference type="SAM" id="SignalP"/>
    </source>
</evidence>
<dbReference type="InterPro" id="IPR012334">
    <property type="entry name" value="Pectin_lyas_fold"/>
</dbReference>
<feature type="chain" id="PRO_5046399618" evidence="1">
    <location>
        <begin position="21"/>
        <end position="472"/>
    </location>
</feature>
<keyword evidence="1" id="KW-0732">Signal</keyword>
<evidence type="ECO:0000313" key="2">
    <source>
        <dbReference type="EMBL" id="MFC5477611.1"/>
    </source>
</evidence>
<gene>
    <name evidence="2" type="ORF">ACFPQ5_05395</name>
</gene>
<dbReference type="Proteomes" id="UP001596101">
    <property type="component" value="Unassembled WGS sequence"/>
</dbReference>
<evidence type="ECO:0000313" key="3">
    <source>
        <dbReference type="Proteomes" id="UP001596101"/>
    </source>
</evidence>
<accession>A0ABW0MJB2</accession>
<protein>
    <submittedName>
        <fullName evidence="2">Right-handed parallel beta-helix repeat-containing protein</fullName>
    </submittedName>
</protein>
<proteinExistence type="predicted"/>
<feature type="signal peptide" evidence="1">
    <location>
        <begin position="1"/>
        <end position="20"/>
    </location>
</feature>
<organism evidence="2 3">
    <name type="scientific">Massilia suwonensis</name>
    <dbReference type="NCBI Taxonomy" id="648895"/>
    <lineage>
        <taxon>Bacteria</taxon>
        <taxon>Pseudomonadati</taxon>
        <taxon>Pseudomonadota</taxon>
        <taxon>Betaproteobacteria</taxon>
        <taxon>Burkholderiales</taxon>
        <taxon>Oxalobacteraceae</taxon>
        <taxon>Telluria group</taxon>
        <taxon>Massilia</taxon>
    </lineage>
</organism>
<dbReference type="InterPro" id="IPR011050">
    <property type="entry name" value="Pectin_lyase_fold/virulence"/>
</dbReference>
<name>A0ABW0MJB2_9BURK</name>
<dbReference type="EMBL" id="JBHSMR010000008">
    <property type="protein sequence ID" value="MFC5477611.1"/>
    <property type="molecule type" value="Genomic_DNA"/>
</dbReference>
<sequence>MKWIAALAVPLVLAAAGAGAGLAFLQSQGVTPRALAPYILKRTSGHNASIESVGRFTAATLLELDRGQAASYAAPALRLGAQLEAVPAPPGHERLVGSVDEARRAMAVAVPGDIITFLPGDYLLRKTLYATRPGSAAAPIVVRAARPGTVNIAVQAGEGFTVMAPYWRFDNLHLRGACSADEYCDHAFHVVGGAHHFAARNNTIRDFNAHFKINGNRYGFPDHGLIEANTLANAAPRMTARPVTPIDLVAASDWTIRANLIQDFVKAWGDQVSYGAFAKGAAERTVFERNVVLCEAALKGQPGQRIGLSFGGGATGKRYCRDARCITEHAGGSMRANLVAGCSDVGIYLNSAAGTQLVDNTLLDTAGVQVRFPTSSATLEGNLVDGPLRADDGGLLRGENNLATPIWQLYLGRHPQRALFADPARLDLRWRDQARHEASAAAVGLCGSARERQRSYGAFDDFSACLRAGARN</sequence>